<dbReference type="GO" id="GO:0003677">
    <property type="term" value="F:DNA binding"/>
    <property type="evidence" value="ECO:0007669"/>
    <property type="project" value="InterPro"/>
</dbReference>
<dbReference type="InterPro" id="IPR010982">
    <property type="entry name" value="Lambda_DNA-bd_dom_sf"/>
</dbReference>
<dbReference type="AlphaFoldDB" id="A0A1H0D2A7"/>
<dbReference type="InterPro" id="IPR001387">
    <property type="entry name" value="Cro/C1-type_HTH"/>
</dbReference>
<reference evidence="3" key="1">
    <citation type="submission" date="2016-10" db="EMBL/GenBank/DDBJ databases">
        <authorList>
            <person name="Varghese N."/>
            <person name="Submissions S."/>
        </authorList>
    </citation>
    <scope>NUCLEOTIDE SEQUENCE [LARGE SCALE GENOMIC DNA]</scope>
    <source>
        <strain evidence="3">CGMCC 1.10369</strain>
    </source>
</reference>
<keyword evidence="3" id="KW-1185">Reference proteome</keyword>
<dbReference type="SMART" id="SM00530">
    <property type="entry name" value="HTH_XRE"/>
    <property type="match status" value="1"/>
</dbReference>
<protein>
    <submittedName>
        <fullName evidence="2">Helix-turn-helix domain-containing protein</fullName>
    </submittedName>
</protein>
<evidence type="ECO:0000259" key="1">
    <source>
        <dbReference type="PROSITE" id="PS50943"/>
    </source>
</evidence>
<dbReference type="CDD" id="cd00093">
    <property type="entry name" value="HTH_XRE"/>
    <property type="match status" value="1"/>
</dbReference>
<dbReference type="OrthoDB" id="2933713at2"/>
<dbReference type="SUPFAM" id="SSF47413">
    <property type="entry name" value="lambda repressor-like DNA-binding domains"/>
    <property type="match status" value="1"/>
</dbReference>
<proteinExistence type="predicted"/>
<dbReference type="EMBL" id="FNIL01000002">
    <property type="protein sequence ID" value="SDN64283.1"/>
    <property type="molecule type" value="Genomic_DNA"/>
</dbReference>
<evidence type="ECO:0000313" key="2">
    <source>
        <dbReference type="EMBL" id="SDN64283.1"/>
    </source>
</evidence>
<name>A0A1H0D2A7_9BACI</name>
<evidence type="ECO:0000313" key="3">
    <source>
        <dbReference type="Proteomes" id="UP000198778"/>
    </source>
</evidence>
<dbReference type="Pfam" id="PF01381">
    <property type="entry name" value="HTH_3"/>
    <property type="match status" value="1"/>
</dbReference>
<dbReference type="RefSeq" id="WP_090841667.1">
    <property type="nucleotide sequence ID" value="NZ_FNIL01000002.1"/>
</dbReference>
<dbReference type="Gene3D" id="1.10.260.40">
    <property type="entry name" value="lambda repressor-like DNA-binding domains"/>
    <property type="match status" value="1"/>
</dbReference>
<accession>A0A1H0D2A7</accession>
<feature type="domain" description="HTH cro/C1-type" evidence="1">
    <location>
        <begin position="24"/>
        <end position="76"/>
    </location>
</feature>
<organism evidence="2 3">
    <name type="scientific">Alkalicoccus daliensis</name>
    <dbReference type="NCBI Taxonomy" id="745820"/>
    <lineage>
        <taxon>Bacteria</taxon>
        <taxon>Bacillati</taxon>
        <taxon>Bacillota</taxon>
        <taxon>Bacilli</taxon>
        <taxon>Bacillales</taxon>
        <taxon>Bacillaceae</taxon>
        <taxon>Alkalicoccus</taxon>
    </lineage>
</organism>
<gene>
    <name evidence="2" type="ORF">SAMN04488053_102319</name>
</gene>
<dbReference type="Proteomes" id="UP000198778">
    <property type="component" value="Unassembled WGS sequence"/>
</dbReference>
<dbReference type="PROSITE" id="PS50943">
    <property type="entry name" value="HTH_CROC1"/>
    <property type="match status" value="1"/>
</dbReference>
<sequence length="80" mass="8846">MIQNDSIKDALDSAEYRRSRIVFRRRMELGLSQTALAEKAGVTQKTISRVEGGDPGIRTSTIEKVYAALEMKEEVSAGTN</sequence>
<dbReference type="STRING" id="745820.SAMN04488053_102319"/>